<dbReference type="Proteomes" id="UP000492820">
    <property type="component" value="Unassembled WGS sequence"/>
</dbReference>
<evidence type="ECO:0000313" key="2">
    <source>
        <dbReference type="Proteomes" id="UP000492820"/>
    </source>
</evidence>
<gene>
    <name evidence="1" type="ORF">EgrG_000055800</name>
</gene>
<evidence type="ECO:0000313" key="1">
    <source>
        <dbReference type="EMBL" id="CDS22128.1"/>
    </source>
</evidence>
<dbReference type="EMBL" id="LK028585">
    <property type="protein sequence ID" value="CDS22128.1"/>
    <property type="molecule type" value="Genomic_DNA"/>
</dbReference>
<protein>
    <submittedName>
        <fullName evidence="1 3">Uncharacterized protein</fullName>
    </submittedName>
</protein>
<organism evidence="1">
    <name type="scientific">Echinococcus granulosus</name>
    <name type="common">Hydatid tapeworm</name>
    <dbReference type="NCBI Taxonomy" id="6210"/>
    <lineage>
        <taxon>Eukaryota</taxon>
        <taxon>Metazoa</taxon>
        <taxon>Spiralia</taxon>
        <taxon>Lophotrochozoa</taxon>
        <taxon>Platyhelminthes</taxon>
        <taxon>Cestoda</taxon>
        <taxon>Eucestoda</taxon>
        <taxon>Cyclophyllidea</taxon>
        <taxon>Taeniidae</taxon>
        <taxon>Echinococcus</taxon>
        <taxon>Echinococcus granulosus group</taxon>
    </lineage>
</organism>
<name>A0A068WUE6_ECHGR</name>
<reference evidence="1 2" key="1">
    <citation type="journal article" date="2013" name="Nature">
        <title>The genomes of four tapeworm species reveal adaptations to parasitism.</title>
        <authorList>
            <person name="Tsai I.J."/>
            <person name="Zarowiecki M."/>
            <person name="Holroyd N."/>
            <person name="Garciarrubio A."/>
            <person name="Sanchez-Flores A."/>
            <person name="Brooks K.L."/>
            <person name="Tracey A."/>
            <person name="Bobes R.J."/>
            <person name="Fragoso G."/>
            <person name="Sciutto E."/>
            <person name="Aslett M."/>
            <person name="Beasley H."/>
            <person name="Bennett H.M."/>
            <person name="Cai J."/>
            <person name="Camicia F."/>
            <person name="Clark R."/>
            <person name="Cucher M."/>
            <person name="De Silva N."/>
            <person name="Day T.A."/>
            <person name="Deplazes P."/>
            <person name="Estrada K."/>
            <person name="Fernandez C."/>
            <person name="Holland P.W."/>
            <person name="Hou J."/>
            <person name="Hu S."/>
            <person name="Huckvale T."/>
            <person name="Hung S.S."/>
            <person name="Kamenetzky L."/>
            <person name="Keane J.A."/>
            <person name="Kiss F."/>
            <person name="Koziol U."/>
            <person name="Lambert O."/>
            <person name="Liu K."/>
            <person name="Luo X."/>
            <person name="Luo Y."/>
            <person name="Macchiaroli N."/>
            <person name="Nichol S."/>
            <person name="Paps J."/>
            <person name="Parkinson J."/>
            <person name="Pouchkina-Stantcheva N."/>
            <person name="Riddiford N."/>
            <person name="Rosenzvit M."/>
            <person name="Salinas G."/>
            <person name="Wasmuth J.D."/>
            <person name="Zamanian M."/>
            <person name="Zheng Y."/>
            <person name="Cai X."/>
            <person name="Soberon X."/>
            <person name="Olson P.D."/>
            <person name="Laclette J.P."/>
            <person name="Brehm K."/>
            <person name="Berriman M."/>
            <person name="Garciarrubio A."/>
            <person name="Bobes R.J."/>
            <person name="Fragoso G."/>
            <person name="Sanchez-Flores A."/>
            <person name="Estrada K."/>
            <person name="Cevallos M.A."/>
            <person name="Morett E."/>
            <person name="Gonzalez V."/>
            <person name="Portillo T."/>
            <person name="Ochoa-Leyva A."/>
            <person name="Jose M.V."/>
            <person name="Sciutto E."/>
            <person name="Landa A."/>
            <person name="Jimenez L."/>
            <person name="Valdes V."/>
            <person name="Carrero J.C."/>
            <person name="Larralde C."/>
            <person name="Morales-Montor J."/>
            <person name="Limon-Lason J."/>
            <person name="Soberon X."/>
            <person name="Laclette J.P."/>
        </authorList>
    </citation>
    <scope>NUCLEOTIDE SEQUENCE [LARGE SCALE GENOMIC DNA]</scope>
</reference>
<dbReference type="AlphaFoldDB" id="A0A068WUE6"/>
<proteinExistence type="predicted"/>
<sequence length="37" mass="4425">MFQRFSWLSSIHFNLFYLSPNITDLFVLNSNSREGDK</sequence>
<dbReference type="WBParaSite" id="EgrG_000055800">
    <property type="protein sequence ID" value="EgrG_000055800"/>
    <property type="gene ID" value="EgrG_000055800"/>
</dbReference>
<evidence type="ECO:0000313" key="3">
    <source>
        <dbReference type="WBParaSite" id="EgrG_000055800"/>
    </source>
</evidence>
<reference evidence="3" key="3">
    <citation type="submission" date="2020-10" db="UniProtKB">
        <authorList>
            <consortium name="WormBaseParasite"/>
        </authorList>
    </citation>
    <scope>IDENTIFICATION</scope>
</reference>
<reference evidence="1" key="2">
    <citation type="submission" date="2014-06" db="EMBL/GenBank/DDBJ databases">
        <authorList>
            <person name="Aslett M."/>
        </authorList>
    </citation>
    <scope>NUCLEOTIDE SEQUENCE</scope>
</reference>
<accession>A0A068WUE6</accession>